<dbReference type="InterPro" id="IPR002502">
    <property type="entry name" value="Amidase_domain"/>
</dbReference>
<proteinExistence type="inferred from homology"/>
<dbReference type="Pfam" id="PF01510">
    <property type="entry name" value="Amidase_2"/>
    <property type="match status" value="1"/>
</dbReference>
<dbReference type="CDD" id="cd06583">
    <property type="entry name" value="PGRP"/>
    <property type="match status" value="1"/>
</dbReference>
<dbReference type="Gene3D" id="3.40.80.10">
    <property type="entry name" value="Peptidoglycan recognition protein-like"/>
    <property type="match status" value="1"/>
</dbReference>
<feature type="domain" description="Peptidoglycan recognition protein family" evidence="4">
    <location>
        <begin position="5"/>
        <end position="147"/>
    </location>
</feature>
<dbReference type="GO" id="GO:0008270">
    <property type="term" value="F:zinc ion binding"/>
    <property type="evidence" value="ECO:0007669"/>
    <property type="project" value="InterPro"/>
</dbReference>
<dbReference type="InterPro" id="IPR006619">
    <property type="entry name" value="PGRP_domain_met/bac"/>
</dbReference>
<protein>
    <submittedName>
        <fullName evidence="5">Putative peptidoglycan binding protein</fullName>
    </submittedName>
</protein>
<dbReference type="InterPro" id="IPR036365">
    <property type="entry name" value="PGBD-like_sf"/>
</dbReference>
<dbReference type="PANTHER" id="PTHR11022">
    <property type="entry name" value="PEPTIDOGLYCAN RECOGNITION PROTEIN"/>
    <property type="match status" value="1"/>
</dbReference>
<accession>A0A543N2M5</accession>
<evidence type="ECO:0000313" key="6">
    <source>
        <dbReference type="Proteomes" id="UP000317422"/>
    </source>
</evidence>
<dbReference type="Pfam" id="PF01471">
    <property type="entry name" value="PG_binding_1"/>
    <property type="match status" value="1"/>
</dbReference>
<feature type="region of interest" description="Disordered" evidence="2">
    <location>
        <begin position="167"/>
        <end position="201"/>
    </location>
</feature>
<evidence type="ECO:0000313" key="5">
    <source>
        <dbReference type="EMBL" id="TQN26084.1"/>
    </source>
</evidence>
<organism evidence="5 6">
    <name type="scientific">Haloactinospora alba</name>
    <dbReference type="NCBI Taxonomy" id="405555"/>
    <lineage>
        <taxon>Bacteria</taxon>
        <taxon>Bacillati</taxon>
        <taxon>Actinomycetota</taxon>
        <taxon>Actinomycetes</taxon>
        <taxon>Streptosporangiales</taxon>
        <taxon>Nocardiopsidaceae</taxon>
        <taxon>Haloactinospora</taxon>
    </lineage>
</organism>
<dbReference type="SUPFAM" id="SSF55846">
    <property type="entry name" value="N-acetylmuramoyl-L-alanine amidase-like"/>
    <property type="match status" value="1"/>
</dbReference>
<keyword evidence="6" id="KW-1185">Reference proteome</keyword>
<dbReference type="InterPro" id="IPR015510">
    <property type="entry name" value="PGRP"/>
</dbReference>
<dbReference type="SMART" id="SM00644">
    <property type="entry name" value="Ami_2"/>
    <property type="match status" value="1"/>
</dbReference>
<reference evidence="5 6" key="1">
    <citation type="submission" date="2019-06" db="EMBL/GenBank/DDBJ databases">
        <title>Sequencing the genomes of 1000 actinobacteria strains.</title>
        <authorList>
            <person name="Klenk H.-P."/>
        </authorList>
    </citation>
    <scope>NUCLEOTIDE SEQUENCE [LARGE SCALE GENOMIC DNA]</scope>
    <source>
        <strain evidence="5 6">DSM 45015</strain>
    </source>
</reference>
<dbReference type="SMART" id="SM00701">
    <property type="entry name" value="PGRP"/>
    <property type="match status" value="1"/>
</dbReference>
<comment type="similarity">
    <text evidence="1">Belongs to the N-acetylmuramoyl-L-alanine amidase 2 family.</text>
</comment>
<comment type="caution">
    <text evidence="5">The sequence shown here is derived from an EMBL/GenBank/DDBJ whole genome shotgun (WGS) entry which is preliminary data.</text>
</comment>
<dbReference type="SUPFAM" id="SSF47090">
    <property type="entry name" value="PGBD-like"/>
    <property type="match status" value="1"/>
</dbReference>
<evidence type="ECO:0000256" key="2">
    <source>
        <dbReference type="SAM" id="MobiDB-lite"/>
    </source>
</evidence>
<dbReference type="Gene3D" id="1.10.101.10">
    <property type="entry name" value="PGBD-like superfamily/PGBD"/>
    <property type="match status" value="1"/>
</dbReference>
<dbReference type="RefSeq" id="WP_246062516.1">
    <property type="nucleotide sequence ID" value="NZ_VFQC01000004.1"/>
</dbReference>
<feature type="domain" description="N-acetylmuramoyl-L-alanine amidase" evidence="3">
    <location>
        <begin position="15"/>
        <end position="153"/>
    </location>
</feature>
<evidence type="ECO:0000256" key="1">
    <source>
        <dbReference type="ARBA" id="ARBA00007553"/>
    </source>
</evidence>
<dbReference type="InterPro" id="IPR036366">
    <property type="entry name" value="PGBDSf"/>
</dbReference>
<feature type="compositionally biased region" description="Acidic residues" evidence="2">
    <location>
        <begin position="173"/>
        <end position="184"/>
    </location>
</feature>
<dbReference type="AlphaFoldDB" id="A0A543N2M5"/>
<dbReference type="EMBL" id="VFQC01000004">
    <property type="protein sequence ID" value="TQN26084.1"/>
    <property type="molecule type" value="Genomic_DNA"/>
</dbReference>
<name>A0A543N2M5_9ACTN</name>
<dbReference type="InterPro" id="IPR002477">
    <property type="entry name" value="Peptidoglycan-bd-like"/>
</dbReference>
<evidence type="ECO:0000259" key="4">
    <source>
        <dbReference type="SMART" id="SM00701"/>
    </source>
</evidence>
<gene>
    <name evidence="5" type="ORF">FHX37_4622</name>
</gene>
<dbReference type="PANTHER" id="PTHR11022:SF41">
    <property type="entry name" value="PEPTIDOGLYCAN-RECOGNITION PROTEIN LC-RELATED"/>
    <property type="match status" value="1"/>
</dbReference>
<dbReference type="GO" id="GO:0008745">
    <property type="term" value="F:N-acetylmuramoyl-L-alanine amidase activity"/>
    <property type="evidence" value="ECO:0007669"/>
    <property type="project" value="InterPro"/>
</dbReference>
<dbReference type="GO" id="GO:0009253">
    <property type="term" value="P:peptidoglycan catabolic process"/>
    <property type="evidence" value="ECO:0007669"/>
    <property type="project" value="InterPro"/>
</dbReference>
<dbReference type="Proteomes" id="UP000317422">
    <property type="component" value="Unassembled WGS sequence"/>
</dbReference>
<evidence type="ECO:0000259" key="3">
    <source>
        <dbReference type="SMART" id="SM00644"/>
    </source>
</evidence>
<sequence length="270" mass="29704">MPEPSKLVWRSDLGWPSESPASDANPKQGLVIHYDSADQNLANKSHSACIDYWNSTRDYHVNGNGWADIAYSFFACPHGYVIEGRGLFKTQAAQLGHNSEYYSCTLSGGPTDPIPDAQIDAVRELRAWLMEPDTSISGTVIGHRDLNSTSCPGDTAYALVQDGLFATTPGDSIPDDSDQEENTDATDAPDWPGTYLSQPPVEHSAACETWQDRMRERGWVDSDGRELTVDGWYGPESERVCRLFQSQKGLSIDGIVGPETWDAAWTEPLT</sequence>
<dbReference type="InterPro" id="IPR036505">
    <property type="entry name" value="Amidase/PGRP_sf"/>
</dbReference>